<evidence type="ECO:0000259" key="11">
    <source>
        <dbReference type="Pfam" id="PF07730"/>
    </source>
</evidence>
<protein>
    <recommendedName>
        <fullName evidence="2">histidine kinase</fullName>
        <ecNumber evidence="2">2.7.13.3</ecNumber>
    </recommendedName>
</protein>
<feature type="domain" description="Signal transduction histidine kinase subgroup 3 dimerisation and phosphoacceptor" evidence="11">
    <location>
        <begin position="176"/>
        <end position="242"/>
    </location>
</feature>
<dbReference type="CDD" id="cd16917">
    <property type="entry name" value="HATPase_UhpB-NarQ-NarX-like"/>
    <property type="match status" value="1"/>
</dbReference>
<comment type="catalytic activity">
    <reaction evidence="1">
        <text>ATP + protein L-histidine = ADP + protein N-phospho-L-histidine.</text>
        <dbReference type="EC" id="2.7.13.3"/>
    </reaction>
</comment>
<dbReference type="InterPro" id="IPR050482">
    <property type="entry name" value="Sensor_HK_TwoCompSys"/>
</dbReference>
<keyword evidence="7" id="KW-0067">ATP-binding</keyword>
<feature type="domain" description="Histidine kinase/HSP90-like ATPase" evidence="10">
    <location>
        <begin position="288"/>
        <end position="367"/>
    </location>
</feature>
<organism evidence="12 13">
    <name type="scientific">Neobacillus cucumis</name>
    <dbReference type="NCBI Taxonomy" id="1740721"/>
    <lineage>
        <taxon>Bacteria</taxon>
        <taxon>Bacillati</taxon>
        <taxon>Bacillota</taxon>
        <taxon>Bacilli</taxon>
        <taxon>Bacillales</taxon>
        <taxon>Bacillaceae</taxon>
        <taxon>Neobacillus</taxon>
    </lineage>
</organism>
<proteinExistence type="predicted"/>
<dbReference type="Gene3D" id="1.20.5.1930">
    <property type="match status" value="1"/>
</dbReference>
<sequence length="368" mass="42174">MELWIIFSKLIIILFLSFSYVQSETSNLAWIVLSILLYISMNITLYLVPSENMKRGIHLVSMVLIFISFREVDSLFLMLIPNNVYEIAWPFFEKKWWLLLVGMLPVFLVPQLQTIYGLIALFCFVVYFMASHYSKRLIKYENTLDKMRVDMQRLSKSLNENKEYIRQSEYTYRLEERNRISQQIHDSIGHSMSGALIQMEAAKTLMAIDQTKAVELLQNAINISKEGIEDIRITLKNMKPPTEQIGLQRLKLFIEEFSIQHQLRMPFVYKGNIDLITPIQWNIMAENITEALTNSLKYSGASEISIDIQVLNKLVRVEVRDNGKGIGSGKVVKGLGIVGMEERTASIKGTVIVDGTNGFSVTTLLPLA</sequence>
<keyword evidence="8" id="KW-0902">Two-component regulatory system</keyword>
<evidence type="ECO:0000256" key="1">
    <source>
        <dbReference type="ARBA" id="ARBA00000085"/>
    </source>
</evidence>
<feature type="transmembrane region" description="Helical" evidence="9">
    <location>
        <begin position="29"/>
        <end position="48"/>
    </location>
</feature>
<keyword evidence="6 12" id="KW-0418">Kinase</keyword>
<name>A0A2N5H8J9_9BACI</name>
<evidence type="ECO:0000313" key="12">
    <source>
        <dbReference type="EMBL" id="PLS01843.1"/>
    </source>
</evidence>
<dbReference type="RefSeq" id="WP_101650819.1">
    <property type="nucleotide sequence ID" value="NZ_PGVE01000088.1"/>
</dbReference>
<keyword evidence="13" id="KW-1185">Reference proteome</keyword>
<dbReference type="Gene3D" id="3.30.565.10">
    <property type="entry name" value="Histidine kinase-like ATPase, C-terminal domain"/>
    <property type="match status" value="1"/>
</dbReference>
<accession>A0A2N5H8J9</accession>
<evidence type="ECO:0000259" key="10">
    <source>
        <dbReference type="Pfam" id="PF02518"/>
    </source>
</evidence>
<gene>
    <name evidence="12" type="ORF">CVD27_23115</name>
</gene>
<dbReference type="GO" id="GO:0005524">
    <property type="term" value="F:ATP binding"/>
    <property type="evidence" value="ECO:0007669"/>
    <property type="project" value="UniProtKB-KW"/>
</dbReference>
<dbReference type="Proteomes" id="UP000234950">
    <property type="component" value="Unassembled WGS sequence"/>
</dbReference>
<dbReference type="Pfam" id="PF02518">
    <property type="entry name" value="HATPase_c"/>
    <property type="match status" value="1"/>
</dbReference>
<keyword evidence="3" id="KW-0597">Phosphoprotein</keyword>
<keyword evidence="9" id="KW-0812">Transmembrane</keyword>
<evidence type="ECO:0000256" key="2">
    <source>
        <dbReference type="ARBA" id="ARBA00012438"/>
    </source>
</evidence>
<dbReference type="InterPro" id="IPR003594">
    <property type="entry name" value="HATPase_dom"/>
</dbReference>
<dbReference type="OrthoDB" id="199946at2"/>
<dbReference type="EMBL" id="PGVE01000088">
    <property type="protein sequence ID" value="PLS01843.1"/>
    <property type="molecule type" value="Genomic_DNA"/>
</dbReference>
<evidence type="ECO:0000256" key="9">
    <source>
        <dbReference type="SAM" id="Phobius"/>
    </source>
</evidence>
<evidence type="ECO:0000313" key="13">
    <source>
        <dbReference type="Proteomes" id="UP000234950"/>
    </source>
</evidence>
<feature type="transmembrane region" description="Helical" evidence="9">
    <location>
        <begin position="96"/>
        <end position="129"/>
    </location>
</feature>
<dbReference type="InterPro" id="IPR011712">
    <property type="entry name" value="Sig_transdc_His_kin_sub3_dim/P"/>
</dbReference>
<dbReference type="GO" id="GO:0046983">
    <property type="term" value="F:protein dimerization activity"/>
    <property type="evidence" value="ECO:0007669"/>
    <property type="project" value="InterPro"/>
</dbReference>
<evidence type="ECO:0000256" key="8">
    <source>
        <dbReference type="ARBA" id="ARBA00023012"/>
    </source>
</evidence>
<dbReference type="InterPro" id="IPR036890">
    <property type="entry name" value="HATPase_C_sf"/>
</dbReference>
<dbReference type="EC" id="2.7.13.3" evidence="2"/>
<reference evidence="12 13" key="1">
    <citation type="submission" date="2017-11" db="EMBL/GenBank/DDBJ databases">
        <title>Comparitive Functional Genomics of Dry Heat Resistant strains isolated from the Viking Spacecraft.</title>
        <authorList>
            <person name="Seuylemezian A."/>
            <person name="Cooper K."/>
            <person name="Vaishampayan P."/>
        </authorList>
    </citation>
    <scope>NUCLEOTIDE SEQUENCE [LARGE SCALE GENOMIC DNA]</scope>
    <source>
        <strain evidence="12 13">V32-6</strain>
    </source>
</reference>
<comment type="caution">
    <text evidence="12">The sequence shown here is derived from an EMBL/GenBank/DDBJ whole genome shotgun (WGS) entry which is preliminary data.</text>
</comment>
<keyword evidence="4" id="KW-0808">Transferase</keyword>
<evidence type="ECO:0000256" key="6">
    <source>
        <dbReference type="ARBA" id="ARBA00022777"/>
    </source>
</evidence>
<keyword evidence="9" id="KW-0472">Membrane</keyword>
<dbReference type="PANTHER" id="PTHR24421:SF10">
    <property type="entry name" value="NITRATE_NITRITE SENSOR PROTEIN NARQ"/>
    <property type="match status" value="1"/>
</dbReference>
<evidence type="ECO:0000256" key="7">
    <source>
        <dbReference type="ARBA" id="ARBA00022840"/>
    </source>
</evidence>
<dbReference type="SUPFAM" id="SSF55874">
    <property type="entry name" value="ATPase domain of HSP90 chaperone/DNA topoisomerase II/histidine kinase"/>
    <property type="match status" value="1"/>
</dbReference>
<dbReference type="GO" id="GO:0016020">
    <property type="term" value="C:membrane"/>
    <property type="evidence" value="ECO:0007669"/>
    <property type="project" value="InterPro"/>
</dbReference>
<dbReference type="GO" id="GO:0000155">
    <property type="term" value="F:phosphorelay sensor kinase activity"/>
    <property type="evidence" value="ECO:0007669"/>
    <property type="project" value="InterPro"/>
</dbReference>
<evidence type="ECO:0000256" key="3">
    <source>
        <dbReference type="ARBA" id="ARBA00022553"/>
    </source>
</evidence>
<keyword evidence="5" id="KW-0547">Nucleotide-binding</keyword>
<evidence type="ECO:0000256" key="5">
    <source>
        <dbReference type="ARBA" id="ARBA00022741"/>
    </source>
</evidence>
<dbReference type="Pfam" id="PF07730">
    <property type="entry name" value="HisKA_3"/>
    <property type="match status" value="1"/>
</dbReference>
<evidence type="ECO:0000256" key="4">
    <source>
        <dbReference type="ARBA" id="ARBA00022679"/>
    </source>
</evidence>
<dbReference type="PANTHER" id="PTHR24421">
    <property type="entry name" value="NITRATE/NITRITE SENSOR PROTEIN NARX-RELATED"/>
    <property type="match status" value="1"/>
</dbReference>
<dbReference type="AlphaFoldDB" id="A0A2N5H8J9"/>
<keyword evidence="9" id="KW-1133">Transmembrane helix</keyword>